<reference evidence="2" key="1">
    <citation type="journal article" date="2019" name="Int. J. Syst. Evol. Microbiol.">
        <title>The Global Catalogue of Microorganisms (GCM) 10K type strain sequencing project: providing services to taxonomists for standard genome sequencing and annotation.</title>
        <authorList>
            <consortium name="The Broad Institute Genomics Platform"/>
            <consortium name="The Broad Institute Genome Sequencing Center for Infectious Disease"/>
            <person name="Wu L."/>
            <person name="Ma J."/>
        </authorList>
    </citation>
    <scope>NUCLEOTIDE SEQUENCE [LARGE SCALE GENOMIC DNA]</scope>
    <source>
        <strain evidence="2">CGMCC 1.15043</strain>
    </source>
</reference>
<keyword evidence="2" id="KW-1185">Reference proteome</keyword>
<proteinExistence type="predicted"/>
<evidence type="ECO:0000313" key="2">
    <source>
        <dbReference type="Proteomes" id="UP000615455"/>
    </source>
</evidence>
<sequence>MSYVKSNENQIMVYNVANSMVKWALCLFLNMEGLQKWLRLTINLGKVPLEKRIVSSG</sequence>
<comment type="caution">
    <text evidence="1">The sequence shown here is derived from an EMBL/GenBank/DDBJ whole genome shotgun (WGS) entry which is preliminary data.</text>
</comment>
<dbReference type="EMBL" id="BMHE01000044">
    <property type="protein sequence ID" value="GGA03621.1"/>
    <property type="molecule type" value="Genomic_DNA"/>
</dbReference>
<evidence type="ECO:0000313" key="1">
    <source>
        <dbReference type="EMBL" id="GGA03621.1"/>
    </source>
</evidence>
<gene>
    <name evidence="1" type="ORF">GCM10008018_57080</name>
</gene>
<dbReference type="Proteomes" id="UP000615455">
    <property type="component" value="Unassembled WGS sequence"/>
</dbReference>
<accession>A0ABQ1F9V3</accession>
<organism evidence="1 2">
    <name type="scientific">Paenibacillus marchantiophytorum</name>
    <dbReference type="NCBI Taxonomy" id="1619310"/>
    <lineage>
        <taxon>Bacteria</taxon>
        <taxon>Bacillati</taxon>
        <taxon>Bacillota</taxon>
        <taxon>Bacilli</taxon>
        <taxon>Bacillales</taxon>
        <taxon>Paenibacillaceae</taxon>
        <taxon>Paenibacillus</taxon>
    </lineage>
</organism>
<protein>
    <recommendedName>
        <fullName evidence="3">Transposase DDE domain-containing protein</fullName>
    </recommendedName>
</protein>
<name>A0ABQ1F9V3_9BACL</name>
<evidence type="ECO:0008006" key="3">
    <source>
        <dbReference type="Google" id="ProtNLM"/>
    </source>
</evidence>